<evidence type="ECO:0008006" key="4">
    <source>
        <dbReference type="Google" id="ProtNLM"/>
    </source>
</evidence>
<dbReference type="InterPro" id="IPR029058">
    <property type="entry name" value="AB_hydrolase_fold"/>
</dbReference>
<dbReference type="Proteomes" id="UP000468388">
    <property type="component" value="Unassembled WGS sequence"/>
</dbReference>
<dbReference type="EMBL" id="WRXO01000011">
    <property type="protein sequence ID" value="MVT44538.1"/>
    <property type="molecule type" value="Genomic_DNA"/>
</dbReference>
<accession>A0A6N8JJV9</accession>
<evidence type="ECO:0000313" key="2">
    <source>
        <dbReference type="EMBL" id="MVT44538.1"/>
    </source>
</evidence>
<dbReference type="SUPFAM" id="SSF53474">
    <property type="entry name" value="alpha/beta-Hydrolases"/>
    <property type="match status" value="1"/>
</dbReference>
<reference evidence="2 3" key="1">
    <citation type="submission" date="2019-12" db="EMBL/GenBank/DDBJ databases">
        <title>The draft genomic sequence of strain Chitinophaga oryziterrae JCM 16595.</title>
        <authorList>
            <person name="Zhang X."/>
        </authorList>
    </citation>
    <scope>NUCLEOTIDE SEQUENCE [LARGE SCALE GENOMIC DNA]</scope>
    <source>
        <strain evidence="2 3">JCM 16595</strain>
    </source>
</reference>
<protein>
    <recommendedName>
        <fullName evidence="4">Esterase</fullName>
    </recommendedName>
</protein>
<comment type="caution">
    <text evidence="2">The sequence shown here is derived from an EMBL/GenBank/DDBJ whole genome shotgun (WGS) entry which is preliminary data.</text>
</comment>
<evidence type="ECO:0000256" key="1">
    <source>
        <dbReference type="SAM" id="SignalP"/>
    </source>
</evidence>
<dbReference type="Gene3D" id="3.40.50.1820">
    <property type="entry name" value="alpha/beta hydrolase"/>
    <property type="match status" value="1"/>
</dbReference>
<evidence type="ECO:0000313" key="3">
    <source>
        <dbReference type="Proteomes" id="UP000468388"/>
    </source>
</evidence>
<name>A0A6N8JJV9_9BACT</name>
<keyword evidence="3" id="KW-1185">Reference proteome</keyword>
<dbReference type="RefSeq" id="WP_157303329.1">
    <property type="nucleotide sequence ID" value="NZ_BAAAZB010000036.1"/>
</dbReference>
<dbReference type="OrthoDB" id="9764953at2"/>
<proteinExistence type="predicted"/>
<gene>
    <name evidence="2" type="ORF">GO495_28345</name>
</gene>
<keyword evidence="1" id="KW-0732">Signal</keyword>
<organism evidence="2 3">
    <name type="scientific">Chitinophaga oryziterrae</name>
    <dbReference type="NCBI Taxonomy" id="1031224"/>
    <lineage>
        <taxon>Bacteria</taxon>
        <taxon>Pseudomonadati</taxon>
        <taxon>Bacteroidota</taxon>
        <taxon>Chitinophagia</taxon>
        <taxon>Chitinophagales</taxon>
        <taxon>Chitinophagaceae</taxon>
        <taxon>Chitinophaga</taxon>
    </lineage>
</organism>
<dbReference type="AlphaFoldDB" id="A0A6N8JJV9"/>
<sequence length="454" mass="50949">MKINQLIRLILVLSISACVNRPSTANIPASFETGKVIDTVICKNDTTQSYALYIPAKGNKEALPVIYLFDPHADGRLPLNKYKVLADTYGYILVGSNNSKNGNDWSATENIWNNLSADVQSRLKIDSNRIYTGGFSGGAKVAGYIALKYPVIKGVIANGAGLPDGTSPANFNFSYTAIAGEGDLNLTDIVAFSKALVSTQTRQHLILFDGKHEWAPDSTMNIAFAGLQLDAMQKKIIPENDKFINDYIENSKERLDTFYNAKKLIKAVEECTLSISFLDGLTDKATWFHENMTSLTNDPLYKTQDRIQEQLLSIEQNTKNDYARHFEQADMPYWVKTIGYLKTRATTQATESPMYQRLLAYLSLAFYSYSNHFITANANPEARYFVELYKLADATNSEAWYFSAILDAREGKIDSTEKDLLKAVENGFRDKTRMKLQSEFQGIQDLTSIENKMN</sequence>
<feature type="signal peptide" evidence="1">
    <location>
        <begin position="1"/>
        <end position="25"/>
    </location>
</feature>
<feature type="chain" id="PRO_5026820491" description="Esterase" evidence="1">
    <location>
        <begin position="26"/>
        <end position="454"/>
    </location>
</feature>